<comment type="caution">
    <text evidence="2">The sequence shown here is derived from an EMBL/GenBank/DDBJ whole genome shotgun (WGS) entry which is preliminary data.</text>
</comment>
<evidence type="ECO:0000313" key="3">
    <source>
        <dbReference type="Proteomes" id="UP000198211"/>
    </source>
</evidence>
<dbReference type="EMBL" id="NBNE01014727">
    <property type="protein sequence ID" value="OWY94215.1"/>
    <property type="molecule type" value="Genomic_DNA"/>
</dbReference>
<keyword evidence="1" id="KW-1133">Transmembrane helix</keyword>
<dbReference type="Proteomes" id="UP000198211">
    <property type="component" value="Unassembled WGS sequence"/>
</dbReference>
<dbReference type="AlphaFoldDB" id="A0A225UMI7"/>
<protein>
    <submittedName>
        <fullName evidence="2">Uncharacterized protein</fullName>
    </submittedName>
</protein>
<keyword evidence="3" id="KW-1185">Reference proteome</keyword>
<evidence type="ECO:0000256" key="1">
    <source>
        <dbReference type="SAM" id="Phobius"/>
    </source>
</evidence>
<organism evidence="2 3">
    <name type="scientific">Phytophthora megakarya</name>
    <dbReference type="NCBI Taxonomy" id="4795"/>
    <lineage>
        <taxon>Eukaryota</taxon>
        <taxon>Sar</taxon>
        <taxon>Stramenopiles</taxon>
        <taxon>Oomycota</taxon>
        <taxon>Peronosporomycetes</taxon>
        <taxon>Peronosporales</taxon>
        <taxon>Peronosporaceae</taxon>
        <taxon>Phytophthora</taxon>
    </lineage>
</organism>
<accession>A0A225UMI7</accession>
<evidence type="ECO:0000313" key="2">
    <source>
        <dbReference type="EMBL" id="OWY94215.1"/>
    </source>
</evidence>
<keyword evidence="1" id="KW-0812">Transmembrane</keyword>
<gene>
    <name evidence="2" type="ORF">PHMEG_00036124</name>
</gene>
<proteinExistence type="predicted"/>
<reference evidence="3" key="1">
    <citation type="submission" date="2017-03" db="EMBL/GenBank/DDBJ databases">
        <title>Phytopthora megakarya and P. palmivora, two closely related causual agents of cacao black pod achieved similar genome size and gene model numbers by different mechanisms.</title>
        <authorList>
            <person name="Ali S."/>
            <person name="Shao J."/>
            <person name="Larry D.J."/>
            <person name="Kronmiller B."/>
            <person name="Shen D."/>
            <person name="Strem M.D."/>
            <person name="Melnick R.L."/>
            <person name="Guiltinan M.J."/>
            <person name="Tyler B.M."/>
            <person name="Meinhardt L.W."/>
            <person name="Bailey B.A."/>
        </authorList>
    </citation>
    <scope>NUCLEOTIDE SEQUENCE [LARGE SCALE GENOMIC DNA]</scope>
    <source>
        <strain evidence="3">zdho120</strain>
    </source>
</reference>
<sequence>MCRGIAKTPTCCISAVYPNAVPPFLKSASARLSYYTYNLVRKELTILFYEMKDAGFTKIGIHQWEVFTNFSVYTCDGEIWKCSCLFFVVPDYLVAILCWLLGIVSNSITYRTKLFYNDGA</sequence>
<name>A0A225UMI7_9STRA</name>
<keyword evidence="1" id="KW-0472">Membrane</keyword>
<feature type="transmembrane region" description="Helical" evidence="1">
    <location>
        <begin position="85"/>
        <end position="104"/>
    </location>
</feature>